<sequence length="138" mass="14737">MSYPNHSSPAVPAGAFLDTVSGLIRDLYARAAADDNGHGARYETVADILVHSIPTHTSPHDLRDRPLGTVADQIALALFTAHRSLSPHTIEVNTLAAVRHTLTAAREDADRTARARSSRIGESVRSSHLSATSGRNPI</sequence>
<proteinExistence type="predicted"/>
<evidence type="ECO:0000313" key="3">
    <source>
        <dbReference type="Proteomes" id="UP001206895"/>
    </source>
</evidence>
<protein>
    <submittedName>
        <fullName evidence="2">Uncharacterized protein</fullName>
    </submittedName>
</protein>
<reference evidence="2 3" key="1">
    <citation type="submission" date="2022-06" db="EMBL/GenBank/DDBJ databases">
        <title>Genomic Encyclopedia of Archaeal and Bacterial Type Strains, Phase II (KMG-II): from individual species to whole genera.</title>
        <authorList>
            <person name="Goeker M."/>
        </authorList>
    </citation>
    <scope>NUCLEOTIDE SEQUENCE [LARGE SCALE GENOMIC DNA]</scope>
    <source>
        <strain evidence="2 3">DSM 44693</strain>
    </source>
</reference>
<evidence type="ECO:0000313" key="2">
    <source>
        <dbReference type="EMBL" id="MCP2175663.1"/>
    </source>
</evidence>
<dbReference type="RefSeq" id="WP_253660717.1">
    <property type="nucleotide sequence ID" value="NZ_BAAAJQ010000001.1"/>
</dbReference>
<dbReference type="EMBL" id="JAMTCJ010000002">
    <property type="protein sequence ID" value="MCP2175663.1"/>
    <property type="molecule type" value="Genomic_DNA"/>
</dbReference>
<gene>
    <name evidence="2" type="ORF">LX13_001482</name>
</gene>
<keyword evidence="3" id="KW-1185">Reference proteome</keyword>
<comment type="caution">
    <text evidence="2">The sequence shown here is derived from an EMBL/GenBank/DDBJ whole genome shotgun (WGS) entry which is preliminary data.</text>
</comment>
<evidence type="ECO:0000256" key="1">
    <source>
        <dbReference type="SAM" id="MobiDB-lite"/>
    </source>
</evidence>
<organism evidence="2 3">
    <name type="scientific">Williamsia maris</name>
    <dbReference type="NCBI Taxonomy" id="72806"/>
    <lineage>
        <taxon>Bacteria</taxon>
        <taxon>Bacillati</taxon>
        <taxon>Actinomycetota</taxon>
        <taxon>Actinomycetes</taxon>
        <taxon>Mycobacteriales</taxon>
        <taxon>Nocardiaceae</taxon>
        <taxon>Williamsia</taxon>
    </lineage>
</organism>
<name>A0ABT1HBM7_9NOCA</name>
<feature type="region of interest" description="Disordered" evidence="1">
    <location>
        <begin position="107"/>
        <end position="138"/>
    </location>
</feature>
<accession>A0ABT1HBM7</accession>
<feature type="compositionally biased region" description="Polar residues" evidence="1">
    <location>
        <begin position="124"/>
        <end position="138"/>
    </location>
</feature>
<dbReference type="Proteomes" id="UP001206895">
    <property type="component" value="Unassembled WGS sequence"/>
</dbReference>